<proteinExistence type="predicted"/>
<dbReference type="STRING" id="67801.A0A1B0BET5"/>
<protein>
    <submittedName>
        <fullName evidence="2">Uncharacterized protein</fullName>
    </submittedName>
</protein>
<reference evidence="3" key="1">
    <citation type="submission" date="2015-01" db="EMBL/GenBank/DDBJ databases">
        <authorList>
            <person name="Aksoy S."/>
            <person name="Warren W."/>
            <person name="Wilson R.K."/>
        </authorList>
    </citation>
    <scope>NUCLEOTIDE SEQUENCE [LARGE SCALE GENOMIC DNA]</scope>
    <source>
        <strain evidence="3">IAEA</strain>
    </source>
</reference>
<sequence length="108" mass="12558">MRLGFMVHVNKKIYGQHKRPTELTFHHSSQNALPILEQIECLVKGYPIIKYFPNAQYKYVMRMREAEKLVEFMKDANEPPSPPPPATRCRRGARPTVESCEKSLRVNS</sequence>
<reference evidence="2" key="2">
    <citation type="submission" date="2020-05" db="UniProtKB">
        <authorList>
            <consortium name="EnsemblMetazoa"/>
        </authorList>
    </citation>
    <scope>IDENTIFICATION</scope>
    <source>
        <strain evidence="2">IAEA</strain>
    </source>
</reference>
<dbReference type="Gene3D" id="3.40.30.10">
    <property type="entry name" value="Glutaredoxin"/>
    <property type="match status" value="1"/>
</dbReference>
<feature type="compositionally biased region" description="Basic and acidic residues" evidence="1">
    <location>
        <begin position="99"/>
        <end position="108"/>
    </location>
</feature>
<organism evidence="2 3">
    <name type="scientific">Glossina palpalis gambiensis</name>
    <dbReference type="NCBI Taxonomy" id="67801"/>
    <lineage>
        <taxon>Eukaryota</taxon>
        <taxon>Metazoa</taxon>
        <taxon>Ecdysozoa</taxon>
        <taxon>Arthropoda</taxon>
        <taxon>Hexapoda</taxon>
        <taxon>Insecta</taxon>
        <taxon>Pterygota</taxon>
        <taxon>Neoptera</taxon>
        <taxon>Endopterygota</taxon>
        <taxon>Diptera</taxon>
        <taxon>Brachycera</taxon>
        <taxon>Muscomorpha</taxon>
        <taxon>Hippoboscoidea</taxon>
        <taxon>Glossinidae</taxon>
        <taxon>Glossina</taxon>
    </lineage>
</organism>
<feature type="region of interest" description="Disordered" evidence="1">
    <location>
        <begin position="74"/>
        <end position="108"/>
    </location>
</feature>
<evidence type="ECO:0000313" key="2">
    <source>
        <dbReference type="EnsemblMetazoa" id="GPPI027718-PA"/>
    </source>
</evidence>
<keyword evidence="3" id="KW-1185">Reference proteome</keyword>
<dbReference type="Proteomes" id="UP000092460">
    <property type="component" value="Unassembled WGS sequence"/>
</dbReference>
<dbReference type="EMBL" id="JXJN01013009">
    <property type="status" value="NOT_ANNOTATED_CDS"/>
    <property type="molecule type" value="Genomic_DNA"/>
</dbReference>
<dbReference type="VEuPathDB" id="VectorBase:GPPI027718"/>
<evidence type="ECO:0000313" key="3">
    <source>
        <dbReference type="Proteomes" id="UP000092460"/>
    </source>
</evidence>
<name>A0A1B0BET5_9MUSC</name>
<evidence type="ECO:0000256" key="1">
    <source>
        <dbReference type="SAM" id="MobiDB-lite"/>
    </source>
</evidence>
<accession>A0A1B0BET5</accession>
<dbReference type="AlphaFoldDB" id="A0A1B0BET5"/>
<dbReference type="EnsemblMetazoa" id="GPPI027718-RA">
    <property type="protein sequence ID" value="GPPI027718-PA"/>
    <property type="gene ID" value="GPPI027718"/>
</dbReference>